<organism evidence="1 2">
    <name type="scientific">Pandoravirus salinus</name>
    <dbReference type="NCBI Taxonomy" id="1349410"/>
    <lineage>
        <taxon>Viruses</taxon>
        <taxon>Pandoravirus</taxon>
    </lineage>
</organism>
<sequence>MQPIARVACSVTRRKTTAAHFYCAFSSCRTRPMAGFCWRLKGRCDQATAKGICQSRHQKNVCRA</sequence>
<proteinExistence type="predicted"/>
<dbReference type="PROSITE" id="PS51257">
    <property type="entry name" value="PROKAR_LIPOPROTEIN"/>
    <property type="match status" value="1"/>
</dbReference>
<accession>S4W1M9</accession>
<protein>
    <submittedName>
        <fullName evidence="1">Uncharacterized protein</fullName>
    </submittedName>
</protein>
<dbReference type="Proteomes" id="UP000204584">
    <property type="component" value="Segment"/>
</dbReference>
<dbReference type="KEGG" id="vg:16605812"/>
<evidence type="ECO:0000313" key="2">
    <source>
        <dbReference type="Proteomes" id="UP000204584"/>
    </source>
</evidence>
<dbReference type="EMBL" id="KC977571">
    <property type="protein sequence ID" value="AGO84025.1"/>
    <property type="molecule type" value="Genomic_DNA"/>
</dbReference>
<reference evidence="1 2" key="1">
    <citation type="journal article" date="2013" name="Science">
        <title>Pandoraviruses: amoeba viruses with genomes up to 2.5 Mb reaching that of parasitic eukaryotes.</title>
        <authorList>
            <person name="Philippe N."/>
            <person name="Legendre M."/>
            <person name="Doutre G."/>
            <person name="Coute Y."/>
            <person name="Poirot O."/>
            <person name="Lescot M."/>
            <person name="Arslan D."/>
            <person name="Seltzer V."/>
            <person name="Bertaux L."/>
            <person name="Bruley C."/>
            <person name="Garin J."/>
            <person name="Claverie J.M."/>
            <person name="Abergel C."/>
        </authorList>
    </citation>
    <scope>NUCLEOTIDE SEQUENCE [LARGE SCALE GENOMIC DNA]</scope>
</reference>
<gene>
    <name evidence="1" type="ORF">psal_cds_364</name>
</gene>
<evidence type="ECO:0000313" key="1">
    <source>
        <dbReference type="EMBL" id="AGO84025.1"/>
    </source>
</evidence>
<keyword evidence="2" id="KW-1185">Reference proteome</keyword>
<dbReference type="GeneID" id="16605812"/>
<name>S4W1M9_9VIRU</name>
<dbReference type="RefSeq" id="YP_008437093.1">
    <property type="nucleotide sequence ID" value="NC_022098.1"/>
</dbReference>